<evidence type="ECO:0000313" key="1">
    <source>
        <dbReference type="EMBL" id="VCW66572.1"/>
    </source>
</evidence>
<gene>
    <name evidence="1" type="ORF">BN2614_LOCUS5</name>
</gene>
<dbReference type="EMBL" id="CYRY02001903">
    <property type="protein sequence ID" value="VCW66572.1"/>
    <property type="molecule type" value="Genomic_DNA"/>
</dbReference>
<accession>A0A9X9LF90</accession>
<comment type="caution">
    <text evidence="1">The sequence shown here is derived from an EMBL/GenBank/DDBJ whole genome shotgun (WGS) entry which is preliminary data.</text>
</comment>
<name>A0A9X9LF90_GULGU</name>
<evidence type="ECO:0000313" key="2">
    <source>
        <dbReference type="Proteomes" id="UP000269945"/>
    </source>
</evidence>
<keyword evidence="2" id="KW-1185">Reference proteome</keyword>
<reference evidence="1 2" key="1">
    <citation type="submission" date="2018-10" db="EMBL/GenBank/DDBJ databases">
        <authorList>
            <person name="Ekblom R."/>
            <person name="Jareborg N."/>
        </authorList>
    </citation>
    <scope>NUCLEOTIDE SEQUENCE [LARGE SCALE GENOMIC DNA]</scope>
    <source>
        <tissue evidence="1">Muscle</tissue>
    </source>
</reference>
<proteinExistence type="predicted"/>
<dbReference type="Proteomes" id="UP000269945">
    <property type="component" value="Unassembled WGS sequence"/>
</dbReference>
<protein>
    <submittedName>
        <fullName evidence="1">Uncharacterized protein</fullName>
    </submittedName>
</protein>
<organism evidence="1 2">
    <name type="scientific">Gulo gulo</name>
    <name type="common">Wolverine</name>
    <name type="synonym">Gluton</name>
    <dbReference type="NCBI Taxonomy" id="48420"/>
    <lineage>
        <taxon>Eukaryota</taxon>
        <taxon>Metazoa</taxon>
        <taxon>Chordata</taxon>
        <taxon>Craniata</taxon>
        <taxon>Vertebrata</taxon>
        <taxon>Euteleostomi</taxon>
        <taxon>Mammalia</taxon>
        <taxon>Eutheria</taxon>
        <taxon>Laurasiatheria</taxon>
        <taxon>Carnivora</taxon>
        <taxon>Caniformia</taxon>
        <taxon>Musteloidea</taxon>
        <taxon>Mustelidae</taxon>
        <taxon>Guloninae</taxon>
        <taxon>Gulo</taxon>
    </lineage>
</organism>
<sequence length="74" mass="8712">MVKDFNKSGVGPRHLFSLKSSQVILIYTKVGEPCGPKSRTHLYFFRLCFFEIPYATICHLLYERNTTFYLDFIL</sequence>
<dbReference type="AlphaFoldDB" id="A0A9X9LF90"/>